<dbReference type="InterPro" id="IPR029753">
    <property type="entry name" value="D-isomer_DH_CS"/>
</dbReference>
<dbReference type="PROSITE" id="PS00671">
    <property type="entry name" value="D_2_HYDROXYACID_DH_3"/>
    <property type="match status" value="1"/>
</dbReference>
<name>A0A8E2LG16_9BACI</name>
<keyword evidence="2" id="KW-0560">Oxidoreductase</keyword>
<keyword evidence="3" id="KW-0520">NAD</keyword>
<dbReference type="EMBL" id="MTLA01000053">
    <property type="protein sequence ID" value="OOP69457.1"/>
    <property type="molecule type" value="Genomic_DNA"/>
</dbReference>
<evidence type="ECO:0000313" key="6">
    <source>
        <dbReference type="Proteomes" id="UP000189761"/>
    </source>
</evidence>
<protein>
    <submittedName>
        <fullName evidence="5">Phosphoglycerate dehydrogenase</fullName>
    </submittedName>
</protein>
<organism evidence="5 6">
    <name type="scientific">Heyndrickxia oleronia</name>
    <dbReference type="NCBI Taxonomy" id="38875"/>
    <lineage>
        <taxon>Bacteria</taxon>
        <taxon>Bacillati</taxon>
        <taxon>Bacillota</taxon>
        <taxon>Bacilli</taxon>
        <taxon>Bacillales</taxon>
        <taxon>Bacillaceae</taxon>
        <taxon>Heyndrickxia</taxon>
    </lineage>
</organism>
<comment type="similarity">
    <text evidence="1">Belongs to the D-isomer specific 2-hydroxyacid dehydrogenase family.</text>
</comment>
<evidence type="ECO:0000259" key="4">
    <source>
        <dbReference type="Pfam" id="PF02826"/>
    </source>
</evidence>
<comment type="caution">
    <text evidence="5">The sequence shown here is derived from an EMBL/GenBank/DDBJ whole genome shotgun (WGS) entry which is preliminary data.</text>
</comment>
<dbReference type="PANTHER" id="PTHR10996">
    <property type="entry name" value="2-HYDROXYACID DEHYDROGENASE-RELATED"/>
    <property type="match status" value="1"/>
</dbReference>
<dbReference type="GO" id="GO:0051287">
    <property type="term" value="F:NAD binding"/>
    <property type="evidence" value="ECO:0007669"/>
    <property type="project" value="InterPro"/>
</dbReference>
<dbReference type="InterPro" id="IPR006140">
    <property type="entry name" value="D-isomer_DH_NAD-bd"/>
</dbReference>
<dbReference type="GO" id="GO:0005829">
    <property type="term" value="C:cytosol"/>
    <property type="evidence" value="ECO:0007669"/>
    <property type="project" value="TreeGrafter"/>
</dbReference>
<reference evidence="5 6" key="1">
    <citation type="submission" date="2017-01" db="EMBL/GenBank/DDBJ databases">
        <title>Draft genome sequence of Bacillus oleronius.</title>
        <authorList>
            <person name="Allam M."/>
        </authorList>
    </citation>
    <scope>NUCLEOTIDE SEQUENCE [LARGE SCALE GENOMIC DNA]</scope>
    <source>
        <strain evidence="5 6">DSM 9356</strain>
    </source>
</reference>
<sequence length="348" mass="39246">MAKVIVVGDPLVSSNLLEKAALQLKITGPIEVKKFEWYYDISKKEFQRIIKKIEMVGPEYMDIPNGILEELETANYLLVHYAPISRKMIEHAQHLKVIGTCRGGTEHVNMTVCQEHGIPVIYVIRNAEAVADFTIGLMYAETRNISRAHQFMMNGQWKKAFPNDPYKTTLSHLKVGICGFGHIGKLVIKRLNALGVDVLLYSSRENKDDLNKNGLSVEMVDLETLFTESDIVSLHARVTKENRNMIDKSLISRMKPSSYLINTARPELLDKEDLIDALRNHRIAGAAIDVFWEEPLDPNDELLKLDNITLTPHIAGDTVDAILGSPNLLRDALNEYFRGGLTPTALKW</sequence>
<evidence type="ECO:0000313" key="5">
    <source>
        <dbReference type="EMBL" id="OOP69457.1"/>
    </source>
</evidence>
<dbReference type="InterPro" id="IPR036291">
    <property type="entry name" value="NAD(P)-bd_dom_sf"/>
</dbReference>
<gene>
    <name evidence="5" type="ORF">BWZ43_05080</name>
</gene>
<evidence type="ECO:0000256" key="3">
    <source>
        <dbReference type="ARBA" id="ARBA00023027"/>
    </source>
</evidence>
<dbReference type="SUPFAM" id="SSF51735">
    <property type="entry name" value="NAD(P)-binding Rossmann-fold domains"/>
    <property type="match status" value="1"/>
</dbReference>
<dbReference type="Pfam" id="PF02826">
    <property type="entry name" value="2-Hacid_dh_C"/>
    <property type="match status" value="1"/>
</dbReference>
<dbReference type="RefSeq" id="WP_078109611.1">
    <property type="nucleotide sequence ID" value="NZ_CP065424.1"/>
</dbReference>
<dbReference type="AlphaFoldDB" id="A0A8E2LG16"/>
<dbReference type="GO" id="GO:0030267">
    <property type="term" value="F:glyoxylate reductase (NADPH) activity"/>
    <property type="evidence" value="ECO:0007669"/>
    <property type="project" value="TreeGrafter"/>
</dbReference>
<dbReference type="InterPro" id="IPR050223">
    <property type="entry name" value="D-isomer_2-hydroxyacid_DH"/>
</dbReference>
<evidence type="ECO:0000256" key="2">
    <source>
        <dbReference type="ARBA" id="ARBA00023002"/>
    </source>
</evidence>
<dbReference type="Gene3D" id="3.40.50.720">
    <property type="entry name" value="NAD(P)-binding Rossmann-like Domain"/>
    <property type="match status" value="2"/>
</dbReference>
<dbReference type="Proteomes" id="UP000189761">
    <property type="component" value="Unassembled WGS sequence"/>
</dbReference>
<dbReference type="GO" id="GO:0016618">
    <property type="term" value="F:hydroxypyruvate reductase [NAD(P)H] activity"/>
    <property type="evidence" value="ECO:0007669"/>
    <property type="project" value="TreeGrafter"/>
</dbReference>
<dbReference type="PANTHER" id="PTHR10996:SF283">
    <property type="entry name" value="GLYOXYLATE_HYDROXYPYRUVATE REDUCTASE B"/>
    <property type="match status" value="1"/>
</dbReference>
<accession>A0A8E2LG16</accession>
<dbReference type="FunFam" id="3.40.50.720:FF:000203">
    <property type="entry name" value="D-3-phosphoglycerate dehydrogenase (SerA)"/>
    <property type="match status" value="1"/>
</dbReference>
<dbReference type="SUPFAM" id="SSF52283">
    <property type="entry name" value="Formate/glycerate dehydrogenase catalytic domain-like"/>
    <property type="match status" value="1"/>
</dbReference>
<evidence type="ECO:0000256" key="1">
    <source>
        <dbReference type="ARBA" id="ARBA00005854"/>
    </source>
</evidence>
<keyword evidence="6" id="KW-1185">Reference proteome</keyword>
<proteinExistence type="inferred from homology"/>
<dbReference type="CDD" id="cd12171">
    <property type="entry name" value="2-Hacid_dh_10"/>
    <property type="match status" value="1"/>
</dbReference>
<feature type="domain" description="D-isomer specific 2-hydroxyacid dehydrogenase NAD-binding" evidence="4">
    <location>
        <begin position="135"/>
        <end position="315"/>
    </location>
</feature>